<evidence type="ECO:0000313" key="1">
    <source>
        <dbReference type="EMBL" id="KAF3565922.1"/>
    </source>
</evidence>
<accession>A0ABQ7D2W1</accession>
<gene>
    <name evidence="1" type="ORF">DY000_02010709</name>
</gene>
<organism evidence="1 2">
    <name type="scientific">Brassica cretica</name>
    <name type="common">Mustard</name>
    <dbReference type="NCBI Taxonomy" id="69181"/>
    <lineage>
        <taxon>Eukaryota</taxon>
        <taxon>Viridiplantae</taxon>
        <taxon>Streptophyta</taxon>
        <taxon>Embryophyta</taxon>
        <taxon>Tracheophyta</taxon>
        <taxon>Spermatophyta</taxon>
        <taxon>Magnoliopsida</taxon>
        <taxon>eudicotyledons</taxon>
        <taxon>Gunneridae</taxon>
        <taxon>Pentapetalae</taxon>
        <taxon>rosids</taxon>
        <taxon>malvids</taxon>
        <taxon>Brassicales</taxon>
        <taxon>Brassicaceae</taxon>
        <taxon>Brassiceae</taxon>
        <taxon>Brassica</taxon>
    </lineage>
</organism>
<keyword evidence="2" id="KW-1185">Reference proteome</keyword>
<dbReference type="Proteomes" id="UP000266723">
    <property type="component" value="Unassembled WGS sequence"/>
</dbReference>
<protein>
    <submittedName>
        <fullName evidence="1">Uncharacterized protein</fullName>
    </submittedName>
</protein>
<evidence type="ECO:0000313" key="2">
    <source>
        <dbReference type="Proteomes" id="UP000266723"/>
    </source>
</evidence>
<proteinExistence type="predicted"/>
<reference evidence="1 2" key="1">
    <citation type="journal article" date="2020" name="BMC Genomics">
        <title>Intraspecific diversification of the crop wild relative Brassica cretica Lam. using demographic model selection.</title>
        <authorList>
            <person name="Kioukis A."/>
            <person name="Michalopoulou V.A."/>
            <person name="Briers L."/>
            <person name="Pirintsos S."/>
            <person name="Studholme D.J."/>
            <person name="Pavlidis P."/>
            <person name="Sarris P.F."/>
        </authorList>
    </citation>
    <scope>NUCLEOTIDE SEQUENCE [LARGE SCALE GENOMIC DNA]</scope>
    <source>
        <strain evidence="2">cv. PFS-1207/04</strain>
    </source>
</reference>
<sequence>MVLWLCRHARASSYTLKHKEKQRKDRELVGFNIQPQEWEEEGWPDSTSYGQESLKERGVWEGSFMGVGNDPVMVFYHGCSRPRFPLCLGNTRKYPGEKGEGRTPLPMAWTTLKVDAVQKSDPGPREKGQILVDLTHPCGMEVRGHSLDSDPWRHMGVLIHEEPCGVQGPIRLEPAASRGGCTGCKSRIDRVHWDIVPWPVRYKRAVRVDGELVEATSQLYQLEESDGTSSEVQCCIDLDRMVRGMEPRICMTWKGFRIDLGASWYKRAVRVDGELVEATSQLYQLEESDGTSSEVVQLS</sequence>
<dbReference type="EMBL" id="QGKV02000759">
    <property type="protein sequence ID" value="KAF3565922.1"/>
    <property type="molecule type" value="Genomic_DNA"/>
</dbReference>
<comment type="caution">
    <text evidence="1">The sequence shown here is derived from an EMBL/GenBank/DDBJ whole genome shotgun (WGS) entry which is preliminary data.</text>
</comment>
<name>A0ABQ7D2W1_BRACR</name>